<feature type="domain" description="HhH-GPD" evidence="12">
    <location>
        <begin position="43"/>
        <end position="190"/>
    </location>
</feature>
<dbReference type="InterPro" id="IPR003265">
    <property type="entry name" value="HhH-GPD_domain"/>
</dbReference>
<dbReference type="PANTHER" id="PTHR43286:SF1">
    <property type="entry name" value="ENDONUCLEASE III-LIKE PROTEIN 1"/>
    <property type="match status" value="1"/>
</dbReference>
<keyword evidence="4 11" id="KW-0227">DNA damage</keyword>
<dbReference type="SUPFAM" id="SSF48150">
    <property type="entry name" value="DNA-glycosylase"/>
    <property type="match status" value="1"/>
</dbReference>
<comment type="caution">
    <text evidence="13">The sequence shown here is derived from an EMBL/GenBank/DDBJ whole genome shotgun (WGS) entry which is preliminary data.</text>
</comment>
<keyword evidence="11" id="KW-0238">DNA-binding</keyword>
<gene>
    <name evidence="11" type="primary">nth</name>
    <name evidence="13" type="ORF">B4O97_11355</name>
</gene>
<name>A0A1Y1RXA6_9SPIO</name>
<dbReference type="PANTHER" id="PTHR43286">
    <property type="entry name" value="ENDONUCLEASE III-LIKE PROTEIN 1"/>
    <property type="match status" value="1"/>
</dbReference>
<dbReference type="Pfam" id="PF00730">
    <property type="entry name" value="HhH-GPD"/>
    <property type="match status" value="1"/>
</dbReference>
<dbReference type="EC" id="4.2.99.18" evidence="11"/>
<reference evidence="13 14" key="1">
    <citation type="submission" date="2017-03" db="EMBL/GenBank/DDBJ databases">
        <title>Draft Genome sequence of Marispirochaeta sp. strain JC444.</title>
        <authorList>
            <person name="Shivani Y."/>
            <person name="Subhash Y."/>
            <person name="Sasikala C."/>
            <person name="Ramana C."/>
        </authorList>
    </citation>
    <scope>NUCLEOTIDE SEQUENCE [LARGE SCALE GENOMIC DNA]</scope>
    <source>
        <strain evidence="13 14">JC444</strain>
    </source>
</reference>
<keyword evidence="14" id="KW-1185">Reference proteome</keyword>
<evidence type="ECO:0000313" key="14">
    <source>
        <dbReference type="Proteomes" id="UP000192343"/>
    </source>
</evidence>
<dbReference type="InterPro" id="IPR000445">
    <property type="entry name" value="HhH_motif"/>
</dbReference>
<keyword evidence="13" id="KW-0255">Endonuclease</keyword>
<evidence type="ECO:0000256" key="6">
    <source>
        <dbReference type="ARBA" id="ARBA00023004"/>
    </source>
</evidence>
<dbReference type="CDD" id="cd00056">
    <property type="entry name" value="ENDO3c"/>
    <property type="match status" value="1"/>
</dbReference>
<dbReference type="GO" id="GO:0051539">
    <property type="term" value="F:4 iron, 4 sulfur cluster binding"/>
    <property type="evidence" value="ECO:0007669"/>
    <property type="project" value="UniProtKB-UniRule"/>
</dbReference>
<evidence type="ECO:0000256" key="10">
    <source>
        <dbReference type="ARBA" id="ARBA00023295"/>
    </source>
</evidence>
<dbReference type="Proteomes" id="UP000192343">
    <property type="component" value="Unassembled WGS sequence"/>
</dbReference>
<evidence type="ECO:0000259" key="12">
    <source>
        <dbReference type="SMART" id="SM00478"/>
    </source>
</evidence>
<evidence type="ECO:0000256" key="4">
    <source>
        <dbReference type="ARBA" id="ARBA00022763"/>
    </source>
</evidence>
<comment type="function">
    <text evidence="11">DNA repair enzyme that has both DNA N-glycosylase activity and AP-lyase activity. The DNA N-glycosylase activity releases various damaged pyrimidines from DNA by cleaving the N-glycosidic bond, leaving an AP (apurinic/apyrimidinic) site. The AP-lyase activity cleaves the phosphodiester bond 3' to the AP site by a beta-elimination, leaving a 3'-terminal unsaturated sugar and a product with a terminal 5'-phosphate.</text>
</comment>
<keyword evidence="2 11" id="KW-0004">4Fe-4S</keyword>
<evidence type="ECO:0000256" key="1">
    <source>
        <dbReference type="ARBA" id="ARBA00008343"/>
    </source>
</evidence>
<dbReference type="GO" id="GO:0000703">
    <property type="term" value="F:oxidized pyrimidine nucleobase lesion DNA N-glycosylase activity"/>
    <property type="evidence" value="ECO:0007669"/>
    <property type="project" value="TreeGrafter"/>
</dbReference>
<dbReference type="InterPro" id="IPR004036">
    <property type="entry name" value="Endonuclease-III-like_CS2"/>
</dbReference>
<dbReference type="EMBL" id="MWQY01000011">
    <property type="protein sequence ID" value="ORC34927.1"/>
    <property type="molecule type" value="Genomic_DNA"/>
</dbReference>
<feature type="binding site" evidence="11">
    <location>
        <position position="202"/>
    </location>
    <ligand>
        <name>[4Fe-4S] cluster</name>
        <dbReference type="ChEBI" id="CHEBI:49883"/>
    </ligand>
</feature>
<dbReference type="GO" id="GO:0006289">
    <property type="term" value="P:nucleotide-excision repair"/>
    <property type="evidence" value="ECO:0007669"/>
    <property type="project" value="TreeGrafter"/>
</dbReference>
<feature type="binding site" evidence="11">
    <location>
        <position position="199"/>
    </location>
    <ligand>
        <name>[4Fe-4S] cluster</name>
        <dbReference type="ChEBI" id="CHEBI:49883"/>
    </ligand>
</feature>
<feature type="binding site" evidence="11">
    <location>
        <position position="192"/>
    </location>
    <ligand>
        <name>[4Fe-4S] cluster</name>
        <dbReference type="ChEBI" id="CHEBI:49883"/>
    </ligand>
</feature>
<dbReference type="Gene3D" id="1.10.1670.10">
    <property type="entry name" value="Helix-hairpin-Helix base-excision DNA repair enzymes (C-terminal)"/>
    <property type="match status" value="1"/>
</dbReference>
<keyword evidence="6 11" id="KW-0408">Iron</keyword>
<dbReference type="PROSITE" id="PS01155">
    <property type="entry name" value="ENDONUCLEASE_III_2"/>
    <property type="match status" value="1"/>
</dbReference>
<evidence type="ECO:0000256" key="5">
    <source>
        <dbReference type="ARBA" id="ARBA00022801"/>
    </source>
</evidence>
<keyword evidence="8 11" id="KW-0234">DNA repair</keyword>
<dbReference type="GO" id="GO:0006285">
    <property type="term" value="P:base-excision repair, AP site formation"/>
    <property type="evidence" value="ECO:0007669"/>
    <property type="project" value="TreeGrafter"/>
</dbReference>
<feature type="binding site" evidence="11">
    <location>
        <position position="208"/>
    </location>
    <ligand>
        <name>[4Fe-4S] cluster</name>
        <dbReference type="ChEBI" id="CHEBI:49883"/>
    </ligand>
</feature>
<dbReference type="PIRSF" id="PIRSF001435">
    <property type="entry name" value="Nth"/>
    <property type="match status" value="1"/>
</dbReference>
<dbReference type="GO" id="GO:0140078">
    <property type="term" value="F:class I DNA-(apurinic or apyrimidinic site) endonuclease activity"/>
    <property type="evidence" value="ECO:0007669"/>
    <property type="project" value="UniProtKB-EC"/>
</dbReference>
<dbReference type="InterPro" id="IPR005759">
    <property type="entry name" value="Nth"/>
</dbReference>
<comment type="cofactor">
    <cofactor evidence="11">
        <name>[4Fe-4S] cluster</name>
        <dbReference type="ChEBI" id="CHEBI:49883"/>
    </cofactor>
    <text evidence="11">Binds 1 [4Fe-4S] cluster.</text>
</comment>
<keyword evidence="3 11" id="KW-0479">Metal-binding</keyword>
<keyword evidence="7 11" id="KW-0411">Iron-sulfur</keyword>
<dbReference type="InterPro" id="IPR023170">
    <property type="entry name" value="HhH_base_excis_C"/>
</dbReference>
<accession>A0A1Y1RXA6</accession>
<keyword evidence="9 11" id="KW-0456">Lyase</keyword>
<dbReference type="FunFam" id="1.10.340.30:FF:000001">
    <property type="entry name" value="Endonuclease III"/>
    <property type="match status" value="1"/>
</dbReference>
<comment type="catalytic activity">
    <reaction evidence="11">
        <text>2'-deoxyribonucleotide-(2'-deoxyribose 5'-phosphate)-2'-deoxyribonucleotide-DNA = a 3'-end 2'-deoxyribonucleotide-(2,3-dehydro-2,3-deoxyribose 5'-phosphate)-DNA + a 5'-end 5'-phospho-2'-deoxyribonucleoside-DNA + H(+)</text>
        <dbReference type="Rhea" id="RHEA:66592"/>
        <dbReference type="Rhea" id="RHEA-COMP:13180"/>
        <dbReference type="Rhea" id="RHEA-COMP:16897"/>
        <dbReference type="Rhea" id="RHEA-COMP:17067"/>
        <dbReference type="ChEBI" id="CHEBI:15378"/>
        <dbReference type="ChEBI" id="CHEBI:136412"/>
        <dbReference type="ChEBI" id="CHEBI:157695"/>
        <dbReference type="ChEBI" id="CHEBI:167181"/>
        <dbReference type="EC" id="4.2.99.18"/>
    </reaction>
</comment>
<evidence type="ECO:0000313" key="13">
    <source>
        <dbReference type="EMBL" id="ORC34927.1"/>
    </source>
</evidence>
<dbReference type="Gene3D" id="1.10.340.30">
    <property type="entry name" value="Hypothetical protein, domain 2"/>
    <property type="match status" value="1"/>
</dbReference>
<dbReference type="InterPro" id="IPR011257">
    <property type="entry name" value="DNA_glycosylase"/>
</dbReference>
<sequence>MKLPWKQIISVLRRATGATEVPSVTKIAGDGPDPYRVLISTIISLRTRDEVTISASERLFSAADTPSAMLRLSSPAVADLIYPAGFYRTKADTILKISGILLEAHDGKVPSRLTDLLTLPGVGRKTANLTLGLAFGIPSICVDTHVHRIPNRAGWISTSNPEQTEDALMQILPEEFWIEINTLLVAFGKDTCTPVSPWCSRCPISNWCSRIGVSRHR</sequence>
<dbReference type="OrthoDB" id="9800977at2"/>
<dbReference type="Pfam" id="PF00633">
    <property type="entry name" value="HHH"/>
    <property type="match status" value="1"/>
</dbReference>
<evidence type="ECO:0000256" key="7">
    <source>
        <dbReference type="ARBA" id="ARBA00023014"/>
    </source>
</evidence>
<protein>
    <recommendedName>
        <fullName evidence="11">Endonuclease III</fullName>
        <ecNumber evidence="11">4.2.99.18</ecNumber>
    </recommendedName>
    <alternativeName>
        <fullName evidence="11">DNA-(apurinic or apyrimidinic site) lyase</fullName>
    </alternativeName>
</protein>
<keyword evidence="10 11" id="KW-0326">Glycosidase</keyword>
<dbReference type="STRING" id="1963862.B4O97_11355"/>
<dbReference type="SMART" id="SM00478">
    <property type="entry name" value="ENDO3c"/>
    <property type="match status" value="1"/>
</dbReference>
<evidence type="ECO:0000256" key="2">
    <source>
        <dbReference type="ARBA" id="ARBA00022485"/>
    </source>
</evidence>
<comment type="similarity">
    <text evidence="1 11">Belongs to the Nth/MutY family.</text>
</comment>
<evidence type="ECO:0000256" key="8">
    <source>
        <dbReference type="ARBA" id="ARBA00023204"/>
    </source>
</evidence>
<dbReference type="GO" id="GO:0003677">
    <property type="term" value="F:DNA binding"/>
    <property type="evidence" value="ECO:0007669"/>
    <property type="project" value="UniProtKB-UniRule"/>
</dbReference>
<evidence type="ECO:0000256" key="11">
    <source>
        <dbReference type="HAMAP-Rule" id="MF_00942"/>
    </source>
</evidence>
<dbReference type="GO" id="GO:0046872">
    <property type="term" value="F:metal ion binding"/>
    <property type="evidence" value="ECO:0007669"/>
    <property type="project" value="UniProtKB-KW"/>
</dbReference>
<proteinExistence type="inferred from homology"/>
<dbReference type="AlphaFoldDB" id="A0A1Y1RXA6"/>
<keyword evidence="13" id="KW-0540">Nuclease</keyword>
<dbReference type="HAMAP" id="MF_00942">
    <property type="entry name" value="Nth"/>
    <property type="match status" value="1"/>
</dbReference>
<organism evidence="13 14">
    <name type="scientific">Marispirochaeta aestuarii</name>
    <dbReference type="NCBI Taxonomy" id="1963862"/>
    <lineage>
        <taxon>Bacteria</taxon>
        <taxon>Pseudomonadati</taxon>
        <taxon>Spirochaetota</taxon>
        <taxon>Spirochaetia</taxon>
        <taxon>Spirochaetales</taxon>
        <taxon>Spirochaetaceae</taxon>
        <taxon>Marispirochaeta</taxon>
    </lineage>
</organism>
<keyword evidence="5 11" id="KW-0378">Hydrolase</keyword>
<evidence type="ECO:0000256" key="3">
    <source>
        <dbReference type="ARBA" id="ARBA00022723"/>
    </source>
</evidence>
<evidence type="ECO:0000256" key="9">
    <source>
        <dbReference type="ARBA" id="ARBA00023239"/>
    </source>
</evidence>